<dbReference type="InterPro" id="IPR009755">
    <property type="entry name" value="RMC1_C"/>
</dbReference>
<dbReference type="GO" id="GO:0031902">
    <property type="term" value="C:late endosome membrane"/>
    <property type="evidence" value="ECO:0007669"/>
    <property type="project" value="TreeGrafter"/>
</dbReference>
<keyword evidence="5" id="KW-1185">Reference proteome</keyword>
<gene>
    <name evidence="4" type="ORF">Cni_G01904</name>
</gene>
<evidence type="ECO:0000259" key="3">
    <source>
        <dbReference type="Pfam" id="PF21029"/>
    </source>
</evidence>
<dbReference type="AlphaFoldDB" id="A0AAQ3JQD2"/>
<dbReference type="EMBL" id="CP136890">
    <property type="protein sequence ID" value="WOK93209.1"/>
    <property type="molecule type" value="Genomic_DNA"/>
</dbReference>
<dbReference type="InterPro" id="IPR040371">
    <property type="entry name" value="RMC1"/>
</dbReference>
<dbReference type="Pfam" id="PF21029">
    <property type="entry name" value="RMC1_N"/>
    <property type="match status" value="1"/>
</dbReference>
<feature type="compositionally biased region" description="Polar residues" evidence="1">
    <location>
        <begin position="519"/>
        <end position="534"/>
    </location>
</feature>
<reference evidence="4 5" key="1">
    <citation type="submission" date="2023-10" db="EMBL/GenBank/DDBJ databases">
        <title>Chromosome-scale genome assembly provides insights into flower coloration mechanisms of Canna indica.</title>
        <authorList>
            <person name="Li C."/>
        </authorList>
    </citation>
    <scope>NUCLEOTIDE SEQUENCE [LARGE SCALE GENOMIC DNA]</scope>
    <source>
        <tissue evidence="4">Flower</tissue>
    </source>
</reference>
<dbReference type="PANTHER" id="PTHR12897:SF4">
    <property type="entry name" value="REGULATOR OF MON1-CCZ1 COMPLEX"/>
    <property type="match status" value="1"/>
</dbReference>
<feature type="domain" description="Regulator of MON1-CCZ1 complex N-terminal" evidence="3">
    <location>
        <begin position="41"/>
        <end position="154"/>
    </location>
</feature>
<dbReference type="GO" id="GO:0010506">
    <property type="term" value="P:regulation of autophagy"/>
    <property type="evidence" value="ECO:0007669"/>
    <property type="project" value="InterPro"/>
</dbReference>
<dbReference type="InterPro" id="IPR049040">
    <property type="entry name" value="RMC1_N"/>
</dbReference>
<organism evidence="4 5">
    <name type="scientific">Canna indica</name>
    <name type="common">Indian-shot</name>
    <dbReference type="NCBI Taxonomy" id="4628"/>
    <lineage>
        <taxon>Eukaryota</taxon>
        <taxon>Viridiplantae</taxon>
        <taxon>Streptophyta</taxon>
        <taxon>Embryophyta</taxon>
        <taxon>Tracheophyta</taxon>
        <taxon>Spermatophyta</taxon>
        <taxon>Magnoliopsida</taxon>
        <taxon>Liliopsida</taxon>
        <taxon>Zingiberales</taxon>
        <taxon>Cannaceae</taxon>
        <taxon>Canna</taxon>
    </lineage>
</organism>
<feature type="compositionally biased region" description="Polar residues" evidence="1">
    <location>
        <begin position="466"/>
        <end position="484"/>
    </location>
</feature>
<evidence type="ECO:0000313" key="5">
    <source>
        <dbReference type="Proteomes" id="UP001327560"/>
    </source>
</evidence>
<dbReference type="Proteomes" id="UP001327560">
    <property type="component" value="Chromosome 1"/>
</dbReference>
<feature type="region of interest" description="Disordered" evidence="1">
    <location>
        <begin position="502"/>
        <end position="534"/>
    </location>
</feature>
<feature type="region of interest" description="Disordered" evidence="1">
    <location>
        <begin position="466"/>
        <end position="485"/>
    </location>
</feature>
<name>A0AAQ3JQD2_9LILI</name>
<dbReference type="GO" id="GO:0005765">
    <property type="term" value="C:lysosomal membrane"/>
    <property type="evidence" value="ECO:0007669"/>
    <property type="project" value="TreeGrafter"/>
</dbReference>
<evidence type="ECO:0008006" key="6">
    <source>
        <dbReference type="Google" id="ProtNLM"/>
    </source>
</evidence>
<feature type="region of interest" description="Disordered" evidence="1">
    <location>
        <begin position="436"/>
        <end position="459"/>
    </location>
</feature>
<evidence type="ECO:0000259" key="2">
    <source>
        <dbReference type="Pfam" id="PF07035"/>
    </source>
</evidence>
<sequence length="772" mass="85927">MSGKASSDQSQVALNGSGALSHVYIQHPPLRCNVPGIQGLYYDDGNKLLLAPSSDQVLSWKVGTSTQLDPPSSDFVGEGPVLSIRYSLDGKLIGIQRSNHEIQFKNRETGGTFSQRCKPDSESILGFIWTDCPSCDVILIKTSGIDLLSYEPDLNTFRLAETKRLSVSWYVYTHESRMVLLASGMQCTIFSGFQFSSAGIVRLPKFEMAMVKAEANHKPVLTAEDIHIVTIYGRIYCLQCDRVGMRLNVYRFYRDAVVQQGTIPIYSTRVAVSVIDNVLLVHQVDAKVVILYDIFLDCLSPISAPLPLLLRGTSVNNRQALQVEDNLTSAYNAMIYGDNWIFLVPDLICDSDNGLLWRIFLDLEAIAASSSDVPSVLEFLQRRRSDPSKIKMLCLTIIRAIMLERRPISIITKAIDVLVISYAHLVKMDNVIHGADRNSKRNQNSGSQSTTTSIVASAEFSGETMNRGKSITGVENESQRSTIRNLEDANVNYAEKSNSKASFNSLSDLDGDRNHDVMRSNSGELVGNSSSTDLLSSDAMKDINRSTSLQDSSYLKQPSVQSEGLACSSSRSDACVSNQQETQFTNVAISPDEMYDSIFASVEEELGGDPAYLIAVIIEFLRCSTKEKLRVHPNIYKLIIQILVRTSSYSELALFVTNKILEPSKEVALQLLEQGHQNSQIRKLGMDMLRHLSLHHDFVTVLLQDGYYLEALRYARKQKVITVHPSLFLEAAVAANNSQHLAAVLRFFSDFTPSFKITSDYNRYHMILSEMS</sequence>
<feature type="compositionally biased region" description="Low complexity" evidence="1">
    <location>
        <begin position="442"/>
        <end position="453"/>
    </location>
</feature>
<evidence type="ECO:0000256" key="1">
    <source>
        <dbReference type="SAM" id="MobiDB-lite"/>
    </source>
</evidence>
<feature type="domain" description="Mic1" evidence="2">
    <location>
        <begin position="569"/>
        <end position="750"/>
    </location>
</feature>
<accession>A0AAQ3JQD2</accession>
<proteinExistence type="predicted"/>
<dbReference type="Pfam" id="PF07035">
    <property type="entry name" value="RMC1_C"/>
    <property type="match status" value="1"/>
</dbReference>
<evidence type="ECO:0000313" key="4">
    <source>
        <dbReference type="EMBL" id="WOK93209.1"/>
    </source>
</evidence>
<dbReference type="PANTHER" id="PTHR12897">
    <property type="entry name" value="COLON CANCER-ASSOCIATED PROTEIN MIC1"/>
    <property type="match status" value="1"/>
</dbReference>
<protein>
    <recommendedName>
        <fullName evidence="6">Mic1 domain-containing protein</fullName>
    </recommendedName>
</protein>
<dbReference type="GO" id="GO:0035658">
    <property type="term" value="C:Mon1-Ccz1 complex"/>
    <property type="evidence" value="ECO:0007669"/>
    <property type="project" value="InterPro"/>
</dbReference>